<sequence length="125" mass="13700">MLSGTTISFLTDQNVPESVPKLLIGHGHDLVRVRDIMSADAKDPVVAAAAMAAGRTLITWDRDFNHQRFLKPRFAALSRIGFSCPEPDGAARLKEVLDLIEFTFARADGAPVKILVGKDKIQIRC</sequence>
<dbReference type="AlphaFoldDB" id="X7EET6"/>
<dbReference type="EMBL" id="JALZ01000021">
    <property type="protein sequence ID" value="ETX13643.1"/>
    <property type="molecule type" value="Genomic_DNA"/>
</dbReference>
<dbReference type="STRING" id="1449350.OCH239_09135"/>
<feature type="domain" description="DUF5615" evidence="1">
    <location>
        <begin position="9"/>
        <end position="100"/>
    </location>
</feature>
<keyword evidence="3" id="KW-1185">Reference proteome</keyword>
<evidence type="ECO:0000259" key="1">
    <source>
        <dbReference type="Pfam" id="PF18480"/>
    </source>
</evidence>
<dbReference type="RefSeq" id="WP_037264589.1">
    <property type="nucleotide sequence ID" value="NZ_JALZ01000021.1"/>
</dbReference>
<gene>
    <name evidence="2" type="ORF">OCH239_09135</name>
</gene>
<dbReference type="Pfam" id="PF18480">
    <property type="entry name" value="DUF5615"/>
    <property type="match status" value="1"/>
</dbReference>
<reference evidence="2 3" key="1">
    <citation type="submission" date="2014-01" db="EMBL/GenBank/DDBJ databases">
        <title>Roseivivax halodurans JCM 10272 Genome Sequencing.</title>
        <authorList>
            <person name="Lai Q."/>
            <person name="Li G."/>
            <person name="Shao Z."/>
        </authorList>
    </citation>
    <scope>NUCLEOTIDE SEQUENCE [LARGE SCALE GENOMIC DNA]</scope>
    <source>
        <strain evidence="2 3">JCM 10272</strain>
    </source>
</reference>
<dbReference type="Proteomes" id="UP000022447">
    <property type="component" value="Unassembled WGS sequence"/>
</dbReference>
<dbReference type="OrthoDB" id="7864632at2"/>
<comment type="caution">
    <text evidence="2">The sequence shown here is derived from an EMBL/GenBank/DDBJ whole genome shotgun (WGS) entry which is preliminary data.</text>
</comment>
<dbReference type="eggNOG" id="ENOG502ZKQP">
    <property type="taxonomic scope" value="Bacteria"/>
</dbReference>
<accession>X7EET6</accession>
<evidence type="ECO:0000313" key="3">
    <source>
        <dbReference type="Proteomes" id="UP000022447"/>
    </source>
</evidence>
<dbReference type="InterPro" id="IPR041049">
    <property type="entry name" value="DUF5615"/>
</dbReference>
<name>X7EET6_9RHOB</name>
<proteinExistence type="predicted"/>
<organism evidence="2 3">
    <name type="scientific">Roseivivax halodurans JCM 10272</name>
    <dbReference type="NCBI Taxonomy" id="1449350"/>
    <lineage>
        <taxon>Bacteria</taxon>
        <taxon>Pseudomonadati</taxon>
        <taxon>Pseudomonadota</taxon>
        <taxon>Alphaproteobacteria</taxon>
        <taxon>Rhodobacterales</taxon>
        <taxon>Roseobacteraceae</taxon>
        <taxon>Roseivivax</taxon>
    </lineage>
</organism>
<evidence type="ECO:0000313" key="2">
    <source>
        <dbReference type="EMBL" id="ETX13643.1"/>
    </source>
</evidence>
<protein>
    <recommendedName>
        <fullName evidence="1">DUF5615 domain-containing protein</fullName>
    </recommendedName>
</protein>